<comment type="caution">
    <text evidence="2">The sequence shown here is derived from an EMBL/GenBank/DDBJ whole genome shotgun (WGS) entry which is preliminary data.</text>
</comment>
<protein>
    <submittedName>
        <fullName evidence="2">Uncharacterized protein</fullName>
    </submittedName>
</protein>
<evidence type="ECO:0000313" key="2">
    <source>
        <dbReference type="EMBL" id="CAD2205536.1"/>
    </source>
</evidence>
<dbReference type="AlphaFoldDB" id="A0A6V7Y1Z1"/>
<gene>
    <name evidence="2" type="ORF">MENT_LOCUS59353</name>
</gene>
<organism evidence="2 3">
    <name type="scientific">Meloidogyne enterolobii</name>
    <name type="common">Root-knot nematode worm</name>
    <name type="synonym">Meloidogyne mayaguensis</name>
    <dbReference type="NCBI Taxonomy" id="390850"/>
    <lineage>
        <taxon>Eukaryota</taxon>
        <taxon>Metazoa</taxon>
        <taxon>Ecdysozoa</taxon>
        <taxon>Nematoda</taxon>
        <taxon>Chromadorea</taxon>
        <taxon>Rhabditida</taxon>
        <taxon>Tylenchina</taxon>
        <taxon>Tylenchomorpha</taxon>
        <taxon>Tylenchoidea</taxon>
        <taxon>Meloidogynidae</taxon>
        <taxon>Meloidogyninae</taxon>
        <taxon>Meloidogyne</taxon>
    </lineage>
</organism>
<name>A0A6V7Y1Z1_MELEN</name>
<dbReference type="Proteomes" id="UP000580250">
    <property type="component" value="Unassembled WGS sequence"/>
</dbReference>
<dbReference type="EMBL" id="CAJEWN010002854">
    <property type="protein sequence ID" value="CAD2205536.1"/>
    <property type="molecule type" value="Genomic_DNA"/>
</dbReference>
<reference evidence="2 3" key="1">
    <citation type="submission" date="2020-08" db="EMBL/GenBank/DDBJ databases">
        <authorList>
            <person name="Koutsovoulos G."/>
            <person name="Danchin GJ E."/>
        </authorList>
    </citation>
    <scope>NUCLEOTIDE SEQUENCE [LARGE SCALE GENOMIC DNA]</scope>
</reference>
<feature type="region of interest" description="Disordered" evidence="1">
    <location>
        <begin position="110"/>
        <end position="157"/>
    </location>
</feature>
<evidence type="ECO:0000256" key="1">
    <source>
        <dbReference type="SAM" id="MobiDB-lite"/>
    </source>
</evidence>
<accession>A0A6V7Y1Z1</accession>
<evidence type="ECO:0000313" key="3">
    <source>
        <dbReference type="Proteomes" id="UP000580250"/>
    </source>
</evidence>
<sequence length="240" mass="28018">MSISCVYSRVVYDLMEHSDYYSTLHYNRRVCHDDRYLLNIEENGHNIPTIAIECEEAIYENQIENLYLITIQNLGEDNSKISSLCKLYKNNPKTINIREIELELEKYRKSNNKKDDNPGNISLTKENSEATAIEKTSKGKQSMNEQMERGPIGTNNNKAKSFNDIINDAHKHLQDCSKSINNSQNFLKYIYKYSSSAIDELIDNAKNERINNYIEYIKHDTEYLEKLEAKTMHLINELTK</sequence>
<proteinExistence type="predicted"/>